<dbReference type="RefSeq" id="WP_169156631.1">
    <property type="nucleotide sequence ID" value="NZ_CAWPJE010000152.1"/>
</dbReference>
<feature type="repeat" description="TPR" evidence="1">
    <location>
        <begin position="514"/>
        <end position="547"/>
    </location>
</feature>
<dbReference type="InterPro" id="IPR011990">
    <property type="entry name" value="TPR-like_helical_dom_sf"/>
</dbReference>
<protein>
    <recommendedName>
        <fullName evidence="4">CHAT domain-containing protein</fullName>
    </recommendedName>
</protein>
<evidence type="ECO:0000259" key="4">
    <source>
        <dbReference type="Pfam" id="PF12770"/>
    </source>
</evidence>
<dbReference type="Pfam" id="PF13181">
    <property type="entry name" value="TPR_8"/>
    <property type="match status" value="1"/>
</dbReference>
<evidence type="ECO:0000256" key="1">
    <source>
        <dbReference type="PROSITE-ProRule" id="PRU00339"/>
    </source>
</evidence>
<evidence type="ECO:0000313" key="5">
    <source>
        <dbReference type="EMBL" id="NMG21395.1"/>
    </source>
</evidence>
<dbReference type="Pfam" id="PF13424">
    <property type="entry name" value="TPR_12"/>
    <property type="match status" value="6"/>
</dbReference>
<dbReference type="PANTHER" id="PTHR10098">
    <property type="entry name" value="RAPSYN-RELATED"/>
    <property type="match status" value="1"/>
</dbReference>
<sequence>MNRSAKLRCIFCCSFSKFSRYSLTLLLTAVLLSDSVVATPRNANLQIAQQSNTKPENTLTPEQKKLEHEGLKLLNEGIKLANEGTLESKQQAIQKDEAALKFARQLPDKRLEVVVLQNIGAVYSLLVEYNKALEYEKLALAISREQKLTSQEADTLWGLGVTYSNMDDNQKALENFNLALSMYRSEKQPEKEADTLKFIAKIYEEQFDKHQEAIQAYKQALALQQNDPPSQASTYWFMGTTYWKWGENKNALDSSDKALEIYRRINDISGQVTVLEFRNSVYTTLGENQKALEQLQQAQRLLQQVPQDRLSQASILVNFASTYRSLGEYQKALDYLQQARSLSKKVGARQREISALRQISSLYQVFIGEYGKALDALEEALTVARAINNRVEEAEILNNQADIYASQGEYQKALDTFNQALTIQRQLKIRGGQADTLSNMAKLYRSLGDYQQSINTSQQALDLYRQLGDRKNEVFSLSSIGDAYHQMKDYPQAIEYYNKALSLSQQIGGLVQPSLLFGDLGRTYLSLKEYDKALNNASKSLSMVRQQKDKHLESAGLALQGKIYREKGDYQQALLLFEQSKSLIQQLGNKYTEAGALRQMGKTYNSLKQYQTAIDNHNQELAIRKTLGNKAEEAATLYQIAVNERDRGNLQAALTYIKQTTEIIEGIRTKVTSQDLRSSYFATVQDYYQFYIDLLMRLHKKDPSKGYDAEALHISERSRARSLIELLTEAHANIRKGADPKLLAEERRLQFLLEARQKRLASLFESKIKVSEQQIATLNTEIANLLNQYRELETKIRTNTKYANLKYPNPLTLPQIQQQLDKDTLLLQYSLGEERSYLWAVTPNSVQSYELAGRKEIEQKVEDLRKLLSDSGMNKVSPEQTAKAADQLSQLILAPVAKDLGQKRLLIVADGALQYIPFTVLTVPQSSVSAQNYQPLLLNHEIVSLPSATTIDILRQELKGRQKAPKTLAILADPVFSNTDKRVTGVVKNPALNKNDQPTTQTSQTAIELDKSALMRATRDIKIGNFLRIEGTRKQAEEIMKLVSQPQRLHAFDFDANYTWATNPQLSQYRYLLFATHGILNEINPELSGIVLSQVDKNGNQQQKSFLQLPDLFNLDYPAELLVLSACETGLGKEVKGEGLLGLTRGLMYAGAARVVVSLWKVDYEATSKLMSEFYKEILQQGKTPAAAMRAAQLEMWQQEEWRNPYSWAAFTLQGEWR</sequence>
<reference evidence="5 6" key="1">
    <citation type="submission" date="2018-06" db="EMBL/GenBank/DDBJ databases">
        <title>Comparative genomics of Brasilonema spp. strains.</title>
        <authorList>
            <person name="Alvarenga D.O."/>
            <person name="Fiore M.F."/>
            <person name="Varani A.M."/>
        </authorList>
    </citation>
    <scope>NUCLEOTIDE SEQUENCE [LARGE SCALE GENOMIC DNA]</scope>
    <source>
        <strain evidence="5 6">SPC951</strain>
    </source>
</reference>
<keyword evidence="2" id="KW-0175">Coiled coil</keyword>
<comment type="caution">
    <text evidence="5">The sequence shown here is derived from an EMBL/GenBank/DDBJ whole genome shotgun (WGS) entry which is preliminary data.</text>
</comment>
<evidence type="ECO:0000313" key="6">
    <source>
        <dbReference type="Proteomes" id="UP000718564"/>
    </source>
</evidence>
<gene>
    <name evidence="5" type="ORF">DP116_18845</name>
</gene>
<accession>A0ABX1PD25</accession>
<keyword evidence="1" id="KW-0802">TPR repeat</keyword>
<feature type="repeat" description="TPR" evidence="1">
    <location>
        <begin position="394"/>
        <end position="427"/>
    </location>
</feature>
<dbReference type="PROSITE" id="PS50293">
    <property type="entry name" value="TPR_REGION"/>
    <property type="match status" value="1"/>
</dbReference>
<name>A0ABX1PD25_9CYAN</name>
<proteinExistence type="predicted"/>
<dbReference type="Gene3D" id="1.25.40.10">
    <property type="entry name" value="Tetratricopeptide repeat domain"/>
    <property type="match status" value="4"/>
</dbReference>
<keyword evidence="6" id="KW-1185">Reference proteome</keyword>
<evidence type="ECO:0000256" key="2">
    <source>
        <dbReference type="SAM" id="Coils"/>
    </source>
</evidence>
<evidence type="ECO:0000256" key="3">
    <source>
        <dbReference type="SAM" id="SignalP"/>
    </source>
</evidence>
<organism evidence="5 6">
    <name type="scientific">Brasilonema bromeliae SPC951</name>
    <dbReference type="NCBI Taxonomy" id="385972"/>
    <lineage>
        <taxon>Bacteria</taxon>
        <taxon>Bacillati</taxon>
        <taxon>Cyanobacteriota</taxon>
        <taxon>Cyanophyceae</taxon>
        <taxon>Nostocales</taxon>
        <taxon>Scytonemataceae</taxon>
        <taxon>Brasilonema</taxon>
        <taxon>Bromeliae group (in: Brasilonema)</taxon>
    </lineage>
</organism>
<feature type="coiled-coil region" evidence="2">
    <location>
        <begin position="200"/>
        <end position="227"/>
    </location>
</feature>
<feature type="repeat" description="TPR" evidence="1">
    <location>
        <begin position="474"/>
        <end position="507"/>
    </location>
</feature>
<dbReference type="Pfam" id="PF12770">
    <property type="entry name" value="CHAT"/>
    <property type="match status" value="1"/>
</dbReference>
<dbReference type="EMBL" id="QMEB01000159">
    <property type="protein sequence ID" value="NMG21395.1"/>
    <property type="molecule type" value="Genomic_DNA"/>
</dbReference>
<feature type="domain" description="CHAT" evidence="4">
    <location>
        <begin position="884"/>
        <end position="1216"/>
    </location>
</feature>
<dbReference type="InterPro" id="IPR019734">
    <property type="entry name" value="TPR_rpt"/>
</dbReference>
<feature type="signal peptide" evidence="3">
    <location>
        <begin position="1"/>
        <end position="38"/>
    </location>
</feature>
<feature type="coiled-coil region" evidence="2">
    <location>
        <begin position="768"/>
        <end position="795"/>
    </location>
</feature>
<dbReference type="SUPFAM" id="SSF48452">
    <property type="entry name" value="TPR-like"/>
    <property type="match status" value="3"/>
</dbReference>
<feature type="repeat" description="TPR" evidence="1">
    <location>
        <begin position="313"/>
        <end position="346"/>
    </location>
</feature>
<feature type="chain" id="PRO_5045224852" description="CHAT domain-containing protein" evidence="3">
    <location>
        <begin position="39"/>
        <end position="1218"/>
    </location>
</feature>
<dbReference type="SMART" id="SM00028">
    <property type="entry name" value="TPR"/>
    <property type="match status" value="13"/>
</dbReference>
<dbReference type="Proteomes" id="UP000718564">
    <property type="component" value="Unassembled WGS sequence"/>
</dbReference>
<keyword evidence="3" id="KW-0732">Signal</keyword>
<feature type="repeat" description="TPR" evidence="1">
    <location>
        <begin position="434"/>
        <end position="467"/>
    </location>
</feature>
<dbReference type="InterPro" id="IPR024983">
    <property type="entry name" value="CHAT_dom"/>
</dbReference>
<dbReference type="PROSITE" id="PS50005">
    <property type="entry name" value="TPR"/>
    <property type="match status" value="6"/>
</dbReference>
<feature type="repeat" description="TPR" evidence="1">
    <location>
        <begin position="153"/>
        <end position="186"/>
    </location>
</feature>
<dbReference type="PANTHER" id="PTHR10098:SF108">
    <property type="entry name" value="TETRATRICOPEPTIDE REPEAT PROTEIN 28"/>
    <property type="match status" value="1"/>
</dbReference>